<gene>
    <name evidence="2" type="ORF">ABR189_27365</name>
</gene>
<dbReference type="SUPFAM" id="SSF55144">
    <property type="entry name" value="LigT-like"/>
    <property type="match status" value="1"/>
</dbReference>
<protein>
    <submittedName>
        <fullName evidence="2">2'-5' RNA ligase family protein</fullName>
    </submittedName>
</protein>
<dbReference type="PANTHER" id="PTHR40037">
    <property type="entry name" value="PHOSPHOESTERASE YJCG-RELATED"/>
    <property type="match status" value="1"/>
</dbReference>
<proteinExistence type="predicted"/>
<organism evidence="2 3">
    <name type="scientific">Chitinophaga defluvii</name>
    <dbReference type="NCBI Taxonomy" id="3163343"/>
    <lineage>
        <taxon>Bacteria</taxon>
        <taxon>Pseudomonadati</taxon>
        <taxon>Bacteroidota</taxon>
        <taxon>Chitinophagia</taxon>
        <taxon>Chitinophagales</taxon>
        <taxon>Chitinophagaceae</taxon>
        <taxon>Chitinophaga</taxon>
    </lineage>
</organism>
<dbReference type="GO" id="GO:0016874">
    <property type="term" value="F:ligase activity"/>
    <property type="evidence" value="ECO:0007669"/>
    <property type="project" value="UniProtKB-KW"/>
</dbReference>
<keyword evidence="3" id="KW-1185">Reference proteome</keyword>
<dbReference type="PANTHER" id="PTHR40037:SF1">
    <property type="entry name" value="PHOSPHOESTERASE SAOUHSC_00951-RELATED"/>
    <property type="match status" value="1"/>
</dbReference>
<feature type="compositionally biased region" description="Basic and acidic residues" evidence="1">
    <location>
        <begin position="56"/>
        <end position="73"/>
    </location>
</feature>
<evidence type="ECO:0000256" key="1">
    <source>
        <dbReference type="SAM" id="MobiDB-lite"/>
    </source>
</evidence>
<sequence>MNFEHQSPRGRRAVDNRHLSDNGGNNQRRNYRDPDADHSYNRGTGDNYNRNYNRGGSHDRPHHRDNQRKDNRNRPRGGPSRKPRPFTRKPENKLYFIALLPNAETGMEIIRLKQEFAEQFGAVHALKVMPHITMQVPFTADPAMERSFCEGLTEFAATQTPFEIVLNGFGSFPHQDKKVLFIQVEKTAGMLEMHRQLVSYLRKEFGFSTMLARNSFTPHITVAFKDLTQEQFDKAWAIYEKKPYNATFRVNNLYLMRHNDNSWEVLHKCRLGLPVKK</sequence>
<evidence type="ECO:0000313" key="2">
    <source>
        <dbReference type="EMBL" id="MET7001131.1"/>
    </source>
</evidence>
<dbReference type="Gene3D" id="3.90.1140.10">
    <property type="entry name" value="Cyclic phosphodiesterase"/>
    <property type="match status" value="1"/>
</dbReference>
<dbReference type="Proteomes" id="UP001549749">
    <property type="component" value="Unassembled WGS sequence"/>
</dbReference>
<evidence type="ECO:0000313" key="3">
    <source>
        <dbReference type="Proteomes" id="UP001549749"/>
    </source>
</evidence>
<feature type="compositionally biased region" description="Basic and acidic residues" evidence="1">
    <location>
        <begin position="30"/>
        <end position="40"/>
    </location>
</feature>
<feature type="compositionally biased region" description="Low complexity" evidence="1">
    <location>
        <begin position="41"/>
        <end position="55"/>
    </location>
</feature>
<reference evidence="2 3" key="1">
    <citation type="submission" date="2024-06" db="EMBL/GenBank/DDBJ databases">
        <title>Chitinophaga defluvii sp. nov., isolated from municipal sewage.</title>
        <authorList>
            <person name="Zhang L."/>
        </authorList>
    </citation>
    <scope>NUCLEOTIDE SEQUENCE [LARGE SCALE GENOMIC DNA]</scope>
    <source>
        <strain evidence="2 3">H8</strain>
    </source>
</reference>
<comment type="caution">
    <text evidence="2">The sequence shown here is derived from an EMBL/GenBank/DDBJ whole genome shotgun (WGS) entry which is preliminary data.</text>
</comment>
<dbReference type="Pfam" id="PF13563">
    <property type="entry name" value="2_5_RNA_ligase2"/>
    <property type="match status" value="1"/>
</dbReference>
<feature type="region of interest" description="Disordered" evidence="1">
    <location>
        <begin position="1"/>
        <end position="88"/>
    </location>
</feature>
<dbReference type="RefSeq" id="WP_354663704.1">
    <property type="nucleotide sequence ID" value="NZ_JBEXAC010000003.1"/>
</dbReference>
<keyword evidence="2" id="KW-0436">Ligase</keyword>
<dbReference type="EMBL" id="JBEXAC010000003">
    <property type="protein sequence ID" value="MET7001131.1"/>
    <property type="molecule type" value="Genomic_DNA"/>
</dbReference>
<dbReference type="InterPro" id="IPR009097">
    <property type="entry name" value="Cyclic_Pdiesterase"/>
</dbReference>
<accession>A0ABV2TDM3</accession>
<name>A0ABV2TDM3_9BACT</name>
<dbReference type="InterPro" id="IPR050580">
    <property type="entry name" value="2H_phosphoesterase_YjcG-like"/>
</dbReference>